<gene>
    <name evidence="1" type="ORF">BCV70DRAFT_30456</name>
</gene>
<accession>A0A317XKQ9</accession>
<dbReference type="AlphaFoldDB" id="A0A317XKQ9"/>
<dbReference type="Proteomes" id="UP000246740">
    <property type="component" value="Unassembled WGS sequence"/>
</dbReference>
<keyword evidence="2" id="KW-1185">Reference proteome</keyword>
<dbReference type="InParanoid" id="A0A317XKQ9"/>
<dbReference type="EMBL" id="KZ819197">
    <property type="protein sequence ID" value="PWY98905.1"/>
    <property type="molecule type" value="Genomic_DNA"/>
</dbReference>
<evidence type="ECO:0000313" key="1">
    <source>
        <dbReference type="EMBL" id="PWY98905.1"/>
    </source>
</evidence>
<protein>
    <submittedName>
        <fullName evidence="1">Uncharacterized protein</fullName>
    </submittedName>
</protein>
<sequence length="131" mass="14252">MIGCCLAQPDHSPLHPALLYSTCPRVLIHGQTERTCQPLDYFCLFGCFALAFLGVEVASKGVSEHFGLRCLQAMVVARRLFQSQPLIVLSRLSLPPHLHKCGLACVVADSRMSAASLVSSNDCRVIQCPVL</sequence>
<reference evidence="1 2" key="1">
    <citation type="journal article" date="2018" name="Mol. Biol. Evol.">
        <title>Broad Genomic Sampling Reveals a Smut Pathogenic Ancestry of the Fungal Clade Ustilaginomycotina.</title>
        <authorList>
            <person name="Kijpornyongpan T."/>
            <person name="Mondo S.J."/>
            <person name="Barry K."/>
            <person name="Sandor L."/>
            <person name="Lee J."/>
            <person name="Lipzen A."/>
            <person name="Pangilinan J."/>
            <person name="LaButti K."/>
            <person name="Hainaut M."/>
            <person name="Henrissat B."/>
            <person name="Grigoriev I.V."/>
            <person name="Spatafora J.W."/>
            <person name="Aime M.C."/>
        </authorList>
    </citation>
    <scope>NUCLEOTIDE SEQUENCE [LARGE SCALE GENOMIC DNA]</scope>
    <source>
        <strain evidence="1 2">MCA 3645</strain>
    </source>
</reference>
<evidence type="ECO:0000313" key="2">
    <source>
        <dbReference type="Proteomes" id="UP000246740"/>
    </source>
</evidence>
<organism evidence="1 2">
    <name type="scientific">Testicularia cyperi</name>
    <dbReference type="NCBI Taxonomy" id="1882483"/>
    <lineage>
        <taxon>Eukaryota</taxon>
        <taxon>Fungi</taxon>
        <taxon>Dikarya</taxon>
        <taxon>Basidiomycota</taxon>
        <taxon>Ustilaginomycotina</taxon>
        <taxon>Ustilaginomycetes</taxon>
        <taxon>Ustilaginales</taxon>
        <taxon>Anthracoideaceae</taxon>
        <taxon>Testicularia</taxon>
    </lineage>
</organism>
<proteinExistence type="predicted"/>
<name>A0A317XKQ9_9BASI</name>